<name>A0A939NGA7_PRORE</name>
<evidence type="ECO:0000259" key="1">
    <source>
        <dbReference type="Pfam" id="PF02129"/>
    </source>
</evidence>
<dbReference type="AlphaFoldDB" id="A0A939NGA7"/>
<comment type="caution">
    <text evidence="2">The sequence shown here is derived from an EMBL/GenBank/DDBJ whole genome shotgun (WGS) entry which is preliminary data.</text>
</comment>
<organism evidence="2 3">
    <name type="scientific">Providencia rettgeri</name>
    <dbReference type="NCBI Taxonomy" id="587"/>
    <lineage>
        <taxon>Bacteria</taxon>
        <taxon>Pseudomonadati</taxon>
        <taxon>Pseudomonadota</taxon>
        <taxon>Gammaproteobacteria</taxon>
        <taxon>Enterobacterales</taxon>
        <taxon>Morganellaceae</taxon>
        <taxon>Providencia</taxon>
    </lineage>
</organism>
<reference evidence="2" key="1">
    <citation type="submission" date="2021-03" db="EMBL/GenBank/DDBJ databases">
        <title>Molecular epidemiology and mechanisms of colistin and carbapenem resistance in Enterobacteriaceae from clinical isolates, the environment and porcine samples in Pretoria, South Africa.</title>
        <authorList>
            <person name="Bogoshi D."/>
            <person name="Mbelle N.M."/>
            <person name="Naidoo V."/>
            <person name="Osei Sekyere J."/>
        </authorList>
    </citation>
    <scope>NUCLEOTIDE SEQUENCE</scope>
    <source>
        <strain evidence="2">C052</strain>
    </source>
</reference>
<dbReference type="Gene3D" id="3.40.50.1820">
    <property type="entry name" value="alpha/beta hydrolase"/>
    <property type="match status" value="1"/>
</dbReference>
<evidence type="ECO:0000313" key="2">
    <source>
        <dbReference type="EMBL" id="MBO1916622.1"/>
    </source>
</evidence>
<dbReference type="Proteomes" id="UP000664477">
    <property type="component" value="Unassembled WGS sequence"/>
</dbReference>
<feature type="domain" description="Xaa-Pro dipeptidyl-peptidase-like" evidence="1">
    <location>
        <begin position="2"/>
        <end position="53"/>
    </location>
</feature>
<dbReference type="InterPro" id="IPR000383">
    <property type="entry name" value="Xaa-Pro-like_dom"/>
</dbReference>
<dbReference type="SUPFAM" id="SSF53474">
    <property type="entry name" value="alpha/beta-Hydrolases"/>
    <property type="match status" value="1"/>
</dbReference>
<gene>
    <name evidence="2" type="ORF">J4727_18445</name>
</gene>
<evidence type="ECO:0000313" key="3">
    <source>
        <dbReference type="Proteomes" id="UP000664477"/>
    </source>
</evidence>
<dbReference type="InterPro" id="IPR029058">
    <property type="entry name" value="AB_hydrolase_fold"/>
</dbReference>
<dbReference type="EMBL" id="JAGETQ010000171">
    <property type="protein sequence ID" value="MBO1916622.1"/>
    <property type="molecule type" value="Genomic_DNA"/>
</dbReference>
<sequence>MEQPWCNGKIGSMGLSYAAHTQLAMACLNPPGLQMVLDSGGFANAYQWDPSGGF</sequence>
<dbReference type="Pfam" id="PF02129">
    <property type="entry name" value="Peptidase_S15"/>
    <property type="match status" value="1"/>
</dbReference>
<protein>
    <recommendedName>
        <fullName evidence="1">Xaa-Pro dipeptidyl-peptidase-like domain-containing protein</fullName>
    </recommendedName>
</protein>
<accession>A0A939NGA7</accession>
<dbReference type="GO" id="GO:0016787">
    <property type="term" value="F:hydrolase activity"/>
    <property type="evidence" value="ECO:0007669"/>
    <property type="project" value="InterPro"/>
</dbReference>
<proteinExistence type="predicted"/>